<name>A0ABY5K5J6_9CELL</name>
<accession>A0ABY5K5J6</accession>
<dbReference type="EMBL" id="CP101989">
    <property type="protein sequence ID" value="UUI65338.1"/>
    <property type="molecule type" value="Genomic_DNA"/>
</dbReference>
<sequence length="393" mass="42280">MGFWSKLFGKTATTTPPTTGRAQQVVVVAFRELTAPDPLRHFSPESGYAYLWPFAQEPQVGQWAIAPGLDGPASVVVGAIGLPAGARGMTLKALSGLIPPAQVQRARDEAAQVAQRARDEVNAAARVPARGWNDDLREVERGQSWGPIEVDDEHLHRAQIARIFHHIGYLEGGETFQKARLLPEGRGRVRVEVFGEPVGYVGAANASMVSNSVARIGRGNVAVIGARIWATAEDGTWRSRVTLEHGASGRERDNRAERIAAEAEQAAKAEARRAREQEKAAKHQLEATARAAGSFDGEHWTIRKPVVTQLKKNGSIAEAAALLERCVTAAEAEARVRGGAPEQWPTTQLGMILRANKDTAAELALLEQYATACGTAPIPDRIAANLDRARATA</sequence>
<dbReference type="Proteomes" id="UP001317322">
    <property type="component" value="Chromosome"/>
</dbReference>
<gene>
    <name evidence="2" type="ORF">NP075_00940</name>
</gene>
<evidence type="ECO:0000313" key="2">
    <source>
        <dbReference type="EMBL" id="UUI65338.1"/>
    </source>
</evidence>
<organism evidence="2 3">
    <name type="scientific">Cellulomonas wangsupingiae</name>
    <dbReference type="NCBI Taxonomy" id="2968085"/>
    <lineage>
        <taxon>Bacteria</taxon>
        <taxon>Bacillati</taxon>
        <taxon>Actinomycetota</taxon>
        <taxon>Actinomycetes</taxon>
        <taxon>Micrococcales</taxon>
        <taxon>Cellulomonadaceae</taxon>
        <taxon>Cellulomonas</taxon>
    </lineage>
</organism>
<evidence type="ECO:0000313" key="3">
    <source>
        <dbReference type="Proteomes" id="UP001317322"/>
    </source>
</evidence>
<evidence type="ECO:0000256" key="1">
    <source>
        <dbReference type="SAM" id="MobiDB-lite"/>
    </source>
</evidence>
<protein>
    <recommendedName>
        <fullName evidence="4">HIRAN domain-containing protein</fullName>
    </recommendedName>
</protein>
<evidence type="ECO:0008006" key="4">
    <source>
        <dbReference type="Google" id="ProtNLM"/>
    </source>
</evidence>
<reference evidence="2 3" key="1">
    <citation type="submission" date="2022-07" db="EMBL/GenBank/DDBJ databases">
        <title>Novel species in genus cellulomonas.</title>
        <authorList>
            <person name="Ye L."/>
        </authorList>
    </citation>
    <scope>NUCLEOTIDE SEQUENCE [LARGE SCALE GENOMIC DNA]</scope>
    <source>
        <strain evidence="3">zg-Y908</strain>
    </source>
</reference>
<feature type="region of interest" description="Disordered" evidence="1">
    <location>
        <begin position="262"/>
        <end position="282"/>
    </location>
</feature>
<dbReference type="RefSeq" id="WP_227563839.1">
    <property type="nucleotide sequence ID" value="NZ_CP101989.1"/>
</dbReference>
<keyword evidence="3" id="KW-1185">Reference proteome</keyword>
<proteinExistence type="predicted"/>